<evidence type="ECO:0000256" key="1">
    <source>
        <dbReference type="SAM" id="MobiDB-lite"/>
    </source>
</evidence>
<feature type="transmembrane region" description="Helical" evidence="2">
    <location>
        <begin position="6"/>
        <end position="31"/>
    </location>
</feature>
<reference evidence="3 4" key="1">
    <citation type="submission" date="2016-03" db="EMBL/GenBank/DDBJ databases">
        <authorList>
            <person name="Ploux O."/>
        </authorList>
    </citation>
    <scope>NUCLEOTIDE SEQUENCE [LARGE SCALE GENOMIC DNA]</scope>
    <source>
        <strain evidence="3 4">UAMH 11012</strain>
    </source>
</reference>
<name>A0A1L7XAU0_9HELO</name>
<dbReference type="OrthoDB" id="531190at2759"/>
<keyword evidence="2" id="KW-0472">Membrane</keyword>
<keyword evidence="2" id="KW-1133">Transmembrane helix</keyword>
<evidence type="ECO:0000313" key="4">
    <source>
        <dbReference type="Proteomes" id="UP000184330"/>
    </source>
</evidence>
<organism evidence="3 4">
    <name type="scientific">Phialocephala subalpina</name>
    <dbReference type="NCBI Taxonomy" id="576137"/>
    <lineage>
        <taxon>Eukaryota</taxon>
        <taxon>Fungi</taxon>
        <taxon>Dikarya</taxon>
        <taxon>Ascomycota</taxon>
        <taxon>Pezizomycotina</taxon>
        <taxon>Leotiomycetes</taxon>
        <taxon>Helotiales</taxon>
        <taxon>Mollisiaceae</taxon>
        <taxon>Phialocephala</taxon>
        <taxon>Phialocephala fortinii species complex</taxon>
    </lineage>
</organism>
<sequence>MVDVVSIIIAVVSLVGSLVAAGFTGWISFYIDQVKRRAESKALVHKYRDPLLLAAMDLQSRIYGLVQGGLLQFHDDEERRDLVFVYTAFLVGQYFSWTWILRRQAQFLRFSTEKQNRELSRMLESITDEFSTNDRSGEFPFMLWRGQQMAIGEMMTERDGDEWHCIGYSAFVKKYHTDDDFHRWFILIEKGLQALVVAREQHDSVAGFRLRRLQHRLIDLITLLDADGTGEGRDRRDKVDAAEKCKCIKCPAKPVPKSAAVSINKQKSEVNSDEMASSTV</sequence>
<dbReference type="AlphaFoldDB" id="A0A1L7XAU0"/>
<accession>A0A1L7XAU0</accession>
<keyword evidence="2" id="KW-0812">Transmembrane</keyword>
<proteinExistence type="predicted"/>
<evidence type="ECO:0000313" key="3">
    <source>
        <dbReference type="EMBL" id="CZR62106.1"/>
    </source>
</evidence>
<evidence type="ECO:0000256" key="2">
    <source>
        <dbReference type="SAM" id="Phobius"/>
    </source>
</evidence>
<gene>
    <name evidence="3" type="ORF">PAC_12003</name>
</gene>
<keyword evidence="4" id="KW-1185">Reference proteome</keyword>
<dbReference type="Proteomes" id="UP000184330">
    <property type="component" value="Unassembled WGS sequence"/>
</dbReference>
<feature type="transmembrane region" description="Helical" evidence="2">
    <location>
        <begin position="83"/>
        <end position="101"/>
    </location>
</feature>
<dbReference type="STRING" id="576137.A0A1L7XAU0"/>
<dbReference type="EMBL" id="FJOG01000020">
    <property type="protein sequence ID" value="CZR62106.1"/>
    <property type="molecule type" value="Genomic_DNA"/>
</dbReference>
<feature type="region of interest" description="Disordered" evidence="1">
    <location>
        <begin position="256"/>
        <end position="280"/>
    </location>
</feature>
<protein>
    <submittedName>
        <fullName evidence="3">Uncharacterized protein</fullName>
    </submittedName>
</protein>